<dbReference type="InterPro" id="IPR051773">
    <property type="entry name" value="XK-related_adapter"/>
</dbReference>
<reference evidence="8" key="3">
    <citation type="submission" date="2025-09" db="UniProtKB">
        <authorList>
            <consortium name="Ensembl"/>
        </authorList>
    </citation>
    <scope>IDENTIFICATION</scope>
</reference>
<dbReference type="PANTHER" id="PTHR14297">
    <property type="entry name" value="MEMBRANE TRANSPORT PROTEIN XK FAMILY MEMBER"/>
    <property type="match status" value="1"/>
</dbReference>
<evidence type="ECO:0000256" key="2">
    <source>
        <dbReference type="ARBA" id="ARBA00008789"/>
    </source>
</evidence>
<dbReference type="AlphaFoldDB" id="G1KQF2"/>
<keyword evidence="4 6" id="KW-1133">Transmembrane helix</keyword>
<dbReference type="HOGENOM" id="CLU_037429_1_1_1"/>
<dbReference type="eggNOG" id="ENOG502QTTF">
    <property type="taxonomic scope" value="Eukaryota"/>
</dbReference>
<dbReference type="GO" id="GO:0030674">
    <property type="term" value="F:protein-macromolecule adaptor activity"/>
    <property type="evidence" value="ECO:0007669"/>
    <property type="project" value="Ensembl"/>
</dbReference>
<dbReference type="Pfam" id="PF09815">
    <property type="entry name" value="XK-related"/>
    <property type="match status" value="1"/>
</dbReference>
<dbReference type="GeneTree" id="ENSGT00390000003231"/>
<keyword evidence="9" id="KW-1185">Reference proteome</keyword>
<protein>
    <recommendedName>
        <fullName evidence="6">XK-related protein</fullName>
    </recommendedName>
</protein>
<evidence type="ECO:0000256" key="4">
    <source>
        <dbReference type="ARBA" id="ARBA00022989"/>
    </source>
</evidence>
<proteinExistence type="inferred from homology"/>
<reference evidence="8" key="2">
    <citation type="submission" date="2025-08" db="UniProtKB">
        <authorList>
            <consortium name="Ensembl"/>
        </authorList>
    </citation>
    <scope>IDENTIFICATION</scope>
</reference>
<feature type="transmembrane region" description="Helical" evidence="6">
    <location>
        <begin position="332"/>
        <end position="353"/>
    </location>
</feature>
<feature type="transmembrane region" description="Helical" evidence="6">
    <location>
        <begin position="374"/>
        <end position="395"/>
    </location>
</feature>
<evidence type="ECO:0000256" key="1">
    <source>
        <dbReference type="ARBA" id="ARBA00004141"/>
    </source>
</evidence>
<dbReference type="STRING" id="28377.ENSACAP00000014627"/>
<dbReference type="InParanoid" id="G1KQF2"/>
<comment type="subcellular location">
    <subcellularLocation>
        <location evidence="1 6">Membrane</location>
        <topology evidence="1 6">Multi-pass membrane protein</topology>
    </subcellularLocation>
</comment>
<feature type="transmembrane region" description="Helical" evidence="6">
    <location>
        <begin position="415"/>
        <end position="435"/>
    </location>
</feature>
<reference evidence="8 9" key="1">
    <citation type="submission" date="2009-12" db="EMBL/GenBank/DDBJ databases">
        <title>The Genome Sequence of Anolis carolinensis (Green Anole Lizard).</title>
        <authorList>
            <consortium name="The Genome Sequencing Platform"/>
            <person name="Di Palma F."/>
            <person name="Alfoldi J."/>
            <person name="Heiman D."/>
            <person name="Young S."/>
            <person name="Grabherr M."/>
            <person name="Johnson J."/>
            <person name="Lander E.S."/>
            <person name="Lindblad-Toh K."/>
        </authorList>
    </citation>
    <scope>NUCLEOTIDE SEQUENCE [LARGE SCALE GENOMIC DNA]</scope>
    <source>
        <strain evidence="8 9">JBL SC #1</strain>
    </source>
</reference>
<evidence type="ECO:0000256" key="7">
    <source>
        <dbReference type="SAM" id="MobiDB-lite"/>
    </source>
</evidence>
<evidence type="ECO:0000256" key="6">
    <source>
        <dbReference type="RuleBase" id="RU910716"/>
    </source>
</evidence>
<dbReference type="GO" id="GO:0005886">
    <property type="term" value="C:plasma membrane"/>
    <property type="evidence" value="ECO:0007669"/>
    <property type="project" value="Ensembl"/>
</dbReference>
<feature type="compositionally biased region" description="Gly residues" evidence="7">
    <location>
        <begin position="1"/>
        <end position="10"/>
    </location>
</feature>
<organism evidence="8 9">
    <name type="scientific">Anolis carolinensis</name>
    <name type="common">Green anole</name>
    <name type="synonym">American chameleon</name>
    <dbReference type="NCBI Taxonomy" id="28377"/>
    <lineage>
        <taxon>Eukaryota</taxon>
        <taxon>Metazoa</taxon>
        <taxon>Chordata</taxon>
        <taxon>Craniata</taxon>
        <taxon>Vertebrata</taxon>
        <taxon>Euteleostomi</taxon>
        <taxon>Lepidosauria</taxon>
        <taxon>Squamata</taxon>
        <taxon>Bifurcata</taxon>
        <taxon>Unidentata</taxon>
        <taxon>Episquamata</taxon>
        <taxon>Toxicofera</taxon>
        <taxon>Iguania</taxon>
        <taxon>Dactyloidae</taxon>
        <taxon>Anolis</taxon>
    </lineage>
</organism>
<feature type="transmembrane region" description="Helical" evidence="6">
    <location>
        <begin position="447"/>
        <end position="469"/>
    </location>
</feature>
<sequence>MKRGGGGGARGLEPPGRKAAAASLLGEDPTNPSGAPRPIGRPAPHPPQALPLGWRPSLAWFWVLRPSHGRRRGSASSSASAWAPVLSRGTERSESARMKFPGSVLVSLFLFVAETACALYLSSTYCSAGDRIWQSLTLLFALLPCVLVQFSLVFVHRDLSRDRPLVLLLHILQLGPIVRCVEVFCIYFQAGRVEEPYVSITKKRQMPKDGHSDEIEKEVGQAEGKLFTHRSAFSRASVIQAFLGSAPQLTLQLYICVLQQEITAARSIFMTLSLLSIVYGALRCNILAIKIKYDDYDVNIKPMAYLCIFLWRSFEIATRVIVLVLFSSVLQIWTLPVVLVNFFAFFFHPWILFWQSKCTLPENIEKALSKVGTTIVLCLLTFLYAGINMFCWSAVHLKLNDADLIDKSQNWCRLALYYLLRFLENAFLLLMWYMYKTDVYTYVCAPMLFLQLLIGYCIAVLFMLAFYQFCHPCKKLFSSNISEGLVLCFKFFCYICKPLGSSASVEKADLKSQEDFENDTVASYKTNETQNGNAHQSVSSNA</sequence>
<dbReference type="GO" id="GO:0005789">
    <property type="term" value="C:endoplasmic reticulum membrane"/>
    <property type="evidence" value="ECO:0007669"/>
    <property type="project" value="Ensembl"/>
</dbReference>
<evidence type="ECO:0000313" key="9">
    <source>
        <dbReference type="Proteomes" id="UP000001646"/>
    </source>
</evidence>
<dbReference type="Proteomes" id="UP000001646">
    <property type="component" value="Chromosome 3"/>
</dbReference>
<evidence type="ECO:0000313" key="8">
    <source>
        <dbReference type="Ensembl" id="ENSACAP00000014627.2"/>
    </source>
</evidence>
<dbReference type="PANTHER" id="PTHR14297:SF8">
    <property type="entry name" value="ENDOPLASMIC RETICULUM MEMBRANE ADAPTER PROTEIN XK"/>
    <property type="match status" value="1"/>
</dbReference>
<name>G1KQF2_ANOCA</name>
<accession>G1KQF2</accession>
<dbReference type="InterPro" id="IPR018629">
    <property type="entry name" value="XK-rel"/>
</dbReference>
<evidence type="ECO:0000256" key="3">
    <source>
        <dbReference type="ARBA" id="ARBA00022692"/>
    </source>
</evidence>
<keyword evidence="3 6" id="KW-0812">Transmembrane</keyword>
<feature type="transmembrane region" description="Helical" evidence="6">
    <location>
        <begin position="264"/>
        <end position="282"/>
    </location>
</feature>
<feature type="transmembrane region" description="Helical" evidence="6">
    <location>
        <begin position="133"/>
        <end position="155"/>
    </location>
</feature>
<dbReference type="Bgee" id="ENSACAG00000014890">
    <property type="expression patterns" value="Expressed in testis and 1 other cell type or tissue"/>
</dbReference>
<feature type="transmembrane region" description="Helical" evidence="6">
    <location>
        <begin position="102"/>
        <end position="121"/>
    </location>
</feature>
<gene>
    <name evidence="8" type="primary">XK</name>
</gene>
<comment type="similarity">
    <text evidence="2 6">Belongs to the XK family.</text>
</comment>
<dbReference type="Ensembl" id="ENSACAT00000014923.3">
    <property type="protein sequence ID" value="ENSACAP00000014627.2"/>
    <property type="gene ID" value="ENSACAG00000014890.3"/>
</dbReference>
<keyword evidence="5 6" id="KW-0472">Membrane</keyword>
<feature type="region of interest" description="Disordered" evidence="7">
    <location>
        <begin position="1"/>
        <end position="47"/>
    </location>
</feature>
<feature type="transmembrane region" description="Helical" evidence="6">
    <location>
        <begin position="303"/>
        <end position="326"/>
    </location>
</feature>
<evidence type="ECO:0000256" key="5">
    <source>
        <dbReference type="ARBA" id="ARBA00023136"/>
    </source>
</evidence>